<dbReference type="PANTHER" id="PTHR35499">
    <property type="entry name" value="OS05G0128300 PROTEIN"/>
    <property type="match status" value="1"/>
</dbReference>
<comment type="caution">
    <text evidence="3">The sequence shown here is derived from an EMBL/GenBank/DDBJ whole genome shotgun (WGS) entry which is preliminary data.</text>
</comment>
<feature type="region of interest" description="Disordered" evidence="1">
    <location>
        <begin position="1"/>
        <end position="23"/>
    </location>
</feature>
<organism evidence="3 4">
    <name type="scientific">Macleaya cordata</name>
    <name type="common">Five-seeded plume-poppy</name>
    <name type="synonym">Bocconia cordata</name>
    <dbReference type="NCBI Taxonomy" id="56857"/>
    <lineage>
        <taxon>Eukaryota</taxon>
        <taxon>Viridiplantae</taxon>
        <taxon>Streptophyta</taxon>
        <taxon>Embryophyta</taxon>
        <taxon>Tracheophyta</taxon>
        <taxon>Spermatophyta</taxon>
        <taxon>Magnoliopsida</taxon>
        <taxon>Ranunculales</taxon>
        <taxon>Papaveraceae</taxon>
        <taxon>Papaveroideae</taxon>
        <taxon>Macleaya</taxon>
    </lineage>
</organism>
<sequence length="366" mass="41970">MQSDHKKDFNLEEKIQATPPTPGLVARLMGLETMPELDVVPKQRNPGSIGRSRSANSVDYSSAFDPSNPQHRRVKTSWSFREMPSVLQLENDEFLLLTFENVGENKELRSNGRKSEMDSGELKQGRVDGSKNRENKRVPSKKKMEKKDQERIKCDCNKKERQERRTSGRPCREILDSSEIKDSGLVRPHKVVTDKSKLAKKNNCRHVPKKVEPECNSENCSPVSVLDLYEFQIDHESSLSEEELKGTCSNSRRKLSPDVLNSDYPSHNFTSISIEEIPELRSIDGGEGTEAKKLDTHIPEDYKELWGEVCKLTEEEMKTSNWMPKEVQKMEEVEEIRTEFGLQIFNQILQDIVTELDGFPIKNFAL</sequence>
<dbReference type="Pfam" id="PF14383">
    <property type="entry name" value="VARLMGL"/>
    <property type="match status" value="1"/>
</dbReference>
<proteinExistence type="predicted"/>
<feature type="compositionally biased region" description="Polar residues" evidence="1">
    <location>
        <begin position="51"/>
        <end position="69"/>
    </location>
</feature>
<gene>
    <name evidence="3" type="ORF">BVC80_9093g51</name>
</gene>
<dbReference type="Proteomes" id="UP000195402">
    <property type="component" value="Unassembled WGS sequence"/>
</dbReference>
<dbReference type="PANTHER" id="PTHR35499:SF1">
    <property type="entry name" value="DUF3741 DOMAIN-CONTAINING PROTEIN"/>
    <property type="match status" value="1"/>
</dbReference>
<accession>A0A200PWW5</accession>
<evidence type="ECO:0000259" key="2">
    <source>
        <dbReference type="Pfam" id="PF14383"/>
    </source>
</evidence>
<evidence type="ECO:0000256" key="1">
    <source>
        <dbReference type="SAM" id="MobiDB-lite"/>
    </source>
</evidence>
<feature type="domain" description="DUF3741" evidence="2">
    <location>
        <begin position="21"/>
        <end position="36"/>
    </location>
</feature>
<dbReference type="OrthoDB" id="1924799at2759"/>
<protein>
    <recommendedName>
        <fullName evidence="2">DUF3741 domain-containing protein</fullName>
    </recommendedName>
</protein>
<feature type="compositionally biased region" description="Basic and acidic residues" evidence="1">
    <location>
        <begin position="1"/>
        <end position="15"/>
    </location>
</feature>
<dbReference type="EMBL" id="MVGT01003948">
    <property type="protein sequence ID" value="OVA02708.1"/>
    <property type="molecule type" value="Genomic_DNA"/>
</dbReference>
<feature type="region of interest" description="Disordered" evidence="1">
    <location>
        <begin position="106"/>
        <end position="151"/>
    </location>
</feature>
<reference evidence="3 4" key="1">
    <citation type="journal article" date="2017" name="Mol. Plant">
        <title>The Genome of Medicinal Plant Macleaya cordata Provides New Insights into Benzylisoquinoline Alkaloids Metabolism.</title>
        <authorList>
            <person name="Liu X."/>
            <person name="Liu Y."/>
            <person name="Huang P."/>
            <person name="Ma Y."/>
            <person name="Qing Z."/>
            <person name="Tang Q."/>
            <person name="Cao H."/>
            <person name="Cheng P."/>
            <person name="Zheng Y."/>
            <person name="Yuan Z."/>
            <person name="Zhou Y."/>
            <person name="Liu J."/>
            <person name="Tang Z."/>
            <person name="Zhuo Y."/>
            <person name="Zhang Y."/>
            <person name="Yu L."/>
            <person name="Huang J."/>
            <person name="Yang P."/>
            <person name="Peng Q."/>
            <person name="Zhang J."/>
            <person name="Jiang W."/>
            <person name="Zhang Z."/>
            <person name="Lin K."/>
            <person name="Ro D.K."/>
            <person name="Chen X."/>
            <person name="Xiong X."/>
            <person name="Shang Y."/>
            <person name="Huang S."/>
            <person name="Zeng J."/>
        </authorList>
    </citation>
    <scope>NUCLEOTIDE SEQUENCE [LARGE SCALE GENOMIC DNA]</scope>
    <source>
        <strain evidence="4">cv. BLH2017</strain>
        <tissue evidence="3">Root</tissue>
    </source>
</reference>
<dbReference type="STRING" id="56857.A0A200PWW5"/>
<evidence type="ECO:0000313" key="4">
    <source>
        <dbReference type="Proteomes" id="UP000195402"/>
    </source>
</evidence>
<dbReference type="AlphaFoldDB" id="A0A200PWW5"/>
<dbReference type="InterPro" id="IPR032795">
    <property type="entry name" value="DUF3741-assoc"/>
</dbReference>
<evidence type="ECO:0000313" key="3">
    <source>
        <dbReference type="EMBL" id="OVA02708.1"/>
    </source>
</evidence>
<keyword evidence="4" id="KW-1185">Reference proteome</keyword>
<dbReference type="InParanoid" id="A0A200PWW5"/>
<feature type="region of interest" description="Disordered" evidence="1">
    <location>
        <begin position="36"/>
        <end position="72"/>
    </location>
</feature>
<dbReference type="OMA" id="REMPTFL"/>
<name>A0A200PWW5_MACCD</name>
<dbReference type="FunCoup" id="A0A200PWW5">
    <property type="interactions" value="83"/>
</dbReference>
<feature type="compositionally biased region" description="Basic and acidic residues" evidence="1">
    <location>
        <begin position="106"/>
        <end position="137"/>
    </location>
</feature>